<dbReference type="Pfam" id="PF12697">
    <property type="entry name" value="Abhydrolase_6"/>
    <property type="match status" value="1"/>
</dbReference>
<dbReference type="STRING" id="195913.SAMN04488004_106222"/>
<feature type="chain" id="PRO_5011704925" evidence="1">
    <location>
        <begin position="20"/>
        <end position="333"/>
    </location>
</feature>
<evidence type="ECO:0000313" key="4">
    <source>
        <dbReference type="Proteomes" id="UP000199550"/>
    </source>
</evidence>
<feature type="domain" description="AB hydrolase-1" evidence="2">
    <location>
        <begin position="63"/>
        <end position="319"/>
    </location>
</feature>
<evidence type="ECO:0000313" key="3">
    <source>
        <dbReference type="EMBL" id="SFL04006.1"/>
    </source>
</evidence>
<dbReference type="PRINTS" id="PR00111">
    <property type="entry name" value="ABHYDROLASE"/>
</dbReference>
<keyword evidence="1" id="KW-0732">Signal</keyword>
<dbReference type="AlphaFoldDB" id="A0A1I4EHX0"/>
<reference evidence="3 4" key="1">
    <citation type="submission" date="2016-10" db="EMBL/GenBank/DDBJ databases">
        <authorList>
            <person name="de Groot N.N."/>
        </authorList>
    </citation>
    <scope>NUCLEOTIDE SEQUENCE [LARGE SCALE GENOMIC DNA]</scope>
    <source>
        <strain evidence="3 4">DSM 16199</strain>
    </source>
</reference>
<sequence length="333" mass="34742">MKLALKALTVTALTLGLGAIITGCTDTYRDQAAEQAFPPIGQFVTVQGGAKVHYIQAGSGPDVVLIHGAGGNLRDFKFDLFDKLTDHYRVTAFDRPGLGYTDRFPGIDTGALATAGESPLQQATMLREAASQLGITQPVVVGHSMGGIVAYEWALMGLQGDNDVNAAAMVSFAGVAMPWPGGLGPYYTVNASALGGAVTIPLISALVPTSKVEGAIEGAFAPQPAPAGYADYIGAALALRPETFRANVRQVNSLRPYAVEMAKLYPDLTLPIEILHGTADTTVPIDIHSEKVAALVKSAHLTRLDGVGHMPHHVDPAAAIDAIDRAAARAGLR</sequence>
<feature type="signal peptide" evidence="1">
    <location>
        <begin position="1"/>
        <end position="19"/>
    </location>
</feature>
<dbReference type="PANTHER" id="PTHR46438:SF11">
    <property type="entry name" value="LIPASE-RELATED"/>
    <property type="match status" value="1"/>
</dbReference>
<dbReference type="InterPro" id="IPR000073">
    <property type="entry name" value="AB_hydrolase_1"/>
</dbReference>
<dbReference type="PANTHER" id="PTHR46438">
    <property type="entry name" value="ALPHA/BETA-HYDROLASES SUPERFAMILY PROTEIN"/>
    <property type="match status" value="1"/>
</dbReference>
<gene>
    <name evidence="3" type="ORF">SAMN04488004_106222</name>
</gene>
<protein>
    <submittedName>
        <fullName evidence="3">Pimeloyl-ACP methyl ester carboxylesterase</fullName>
    </submittedName>
</protein>
<dbReference type="RefSeq" id="WP_245754166.1">
    <property type="nucleotide sequence ID" value="NZ_FOTF01000006.1"/>
</dbReference>
<organism evidence="3 4">
    <name type="scientific">Loktanella salsilacus</name>
    <dbReference type="NCBI Taxonomy" id="195913"/>
    <lineage>
        <taxon>Bacteria</taxon>
        <taxon>Pseudomonadati</taxon>
        <taxon>Pseudomonadota</taxon>
        <taxon>Alphaproteobacteria</taxon>
        <taxon>Rhodobacterales</taxon>
        <taxon>Roseobacteraceae</taxon>
        <taxon>Loktanella</taxon>
    </lineage>
</organism>
<accession>A0A1I4EHX0</accession>
<evidence type="ECO:0000259" key="2">
    <source>
        <dbReference type="Pfam" id="PF12697"/>
    </source>
</evidence>
<dbReference type="InterPro" id="IPR029058">
    <property type="entry name" value="AB_hydrolase_fold"/>
</dbReference>
<dbReference type="Proteomes" id="UP000199550">
    <property type="component" value="Unassembled WGS sequence"/>
</dbReference>
<proteinExistence type="predicted"/>
<keyword evidence="4" id="KW-1185">Reference proteome</keyword>
<dbReference type="SUPFAM" id="SSF53474">
    <property type="entry name" value="alpha/beta-Hydrolases"/>
    <property type="match status" value="1"/>
</dbReference>
<dbReference type="Gene3D" id="3.40.50.1820">
    <property type="entry name" value="alpha/beta hydrolase"/>
    <property type="match status" value="1"/>
</dbReference>
<evidence type="ECO:0000256" key="1">
    <source>
        <dbReference type="SAM" id="SignalP"/>
    </source>
</evidence>
<dbReference type="PROSITE" id="PS51257">
    <property type="entry name" value="PROKAR_LIPOPROTEIN"/>
    <property type="match status" value="1"/>
</dbReference>
<name>A0A1I4EHX0_9RHOB</name>
<dbReference type="EMBL" id="FOTF01000006">
    <property type="protein sequence ID" value="SFL04006.1"/>
    <property type="molecule type" value="Genomic_DNA"/>
</dbReference>